<evidence type="ECO:0000313" key="5">
    <source>
        <dbReference type="Proteomes" id="UP000306402"/>
    </source>
</evidence>
<dbReference type="PANTHER" id="PTHR30602:SF12">
    <property type="entry name" value="AMINO-ACID ACETYLTRANSFERASE NAGS1, CHLOROPLASTIC-RELATED"/>
    <property type="match status" value="1"/>
</dbReference>
<dbReference type="InterPro" id="IPR000182">
    <property type="entry name" value="GNAT_dom"/>
</dbReference>
<dbReference type="NCBIfam" id="NF040501">
    <property type="entry name" value="resist_ArsN2"/>
    <property type="match status" value="1"/>
</dbReference>
<evidence type="ECO:0000259" key="3">
    <source>
        <dbReference type="PROSITE" id="PS51186"/>
    </source>
</evidence>
<dbReference type="InterPro" id="IPR010167">
    <property type="entry name" value="NH2A_AcTrfase"/>
</dbReference>
<dbReference type="PANTHER" id="PTHR30602">
    <property type="entry name" value="AMINO-ACID ACETYLTRANSFERASE"/>
    <property type="match status" value="1"/>
</dbReference>
<dbReference type="GO" id="GO:0005737">
    <property type="term" value="C:cytoplasm"/>
    <property type="evidence" value="ECO:0007669"/>
    <property type="project" value="InterPro"/>
</dbReference>
<keyword evidence="1 4" id="KW-0808">Transferase</keyword>
<dbReference type="GO" id="GO:0006526">
    <property type="term" value="P:L-arginine biosynthetic process"/>
    <property type="evidence" value="ECO:0007669"/>
    <property type="project" value="InterPro"/>
</dbReference>
<keyword evidence="5" id="KW-1185">Reference proteome</keyword>
<gene>
    <name evidence="4" type="ORF">FEN17_00345</name>
</gene>
<accession>A0A5R9L617</accession>
<dbReference type="Pfam" id="PF13508">
    <property type="entry name" value="Acetyltransf_7"/>
    <property type="match status" value="1"/>
</dbReference>
<proteinExistence type="predicted"/>
<organism evidence="4 5">
    <name type="scientific">Dyadobacter luticola</name>
    <dbReference type="NCBI Taxonomy" id="1979387"/>
    <lineage>
        <taxon>Bacteria</taxon>
        <taxon>Pseudomonadati</taxon>
        <taxon>Bacteroidota</taxon>
        <taxon>Cytophagia</taxon>
        <taxon>Cytophagales</taxon>
        <taxon>Spirosomataceae</taxon>
        <taxon>Dyadobacter</taxon>
    </lineage>
</organism>
<dbReference type="AlphaFoldDB" id="A0A5R9L617"/>
<dbReference type="InterPro" id="IPR016181">
    <property type="entry name" value="Acyl_CoA_acyltransferase"/>
</dbReference>
<name>A0A5R9L617_9BACT</name>
<dbReference type="Proteomes" id="UP000306402">
    <property type="component" value="Unassembled WGS sequence"/>
</dbReference>
<dbReference type="EMBL" id="VCEJ01000002">
    <property type="protein sequence ID" value="TLV04003.1"/>
    <property type="molecule type" value="Genomic_DNA"/>
</dbReference>
<evidence type="ECO:0000313" key="4">
    <source>
        <dbReference type="EMBL" id="TLV04003.1"/>
    </source>
</evidence>
<comment type="caution">
    <text evidence="4">The sequence shown here is derived from an EMBL/GenBank/DDBJ whole genome shotgun (WGS) entry which is preliminary data.</text>
</comment>
<protein>
    <submittedName>
        <fullName evidence="4">GNAT family N-acetyltransferase</fullName>
    </submittedName>
</protein>
<dbReference type="CDD" id="cd04301">
    <property type="entry name" value="NAT_SF"/>
    <property type="match status" value="1"/>
</dbReference>
<dbReference type="Gene3D" id="3.40.630.30">
    <property type="match status" value="1"/>
</dbReference>
<sequence>MLKNASLPISDLPESLSNFFVANFESQIVGIAGLEMFGKIGLLRSVAVDPAFQKKGIAEKLLQKIKRHAEESGIEDIYLITNTADQYFLRQGFHPITRAQAPEAIQQTAQFSGLCPASSFVMKHAL</sequence>
<dbReference type="PROSITE" id="PS51186">
    <property type="entry name" value="GNAT"/>
    <property type="match status" value="1"/>
</dbReference>
<keyword evidence="2" id="KW-0012">Acyltransferase</keyword>
<dbReference type="SUPFAM" id="SSF55729">
    <property type="entry name" value="Acyl-CoA N-acyltransferases (Nat)"/>
    <property type="match status" value="1"/>
</dbReference>
<reference evidence="4 5" key="1">
    <citation type="submission" date="2019-05" db="EMBL/GenBank/DDBJ databases">
        <authorList>
            <person name="Qu J.-H."/>
        </authorList>
    </citation>
    <scope>NUCLEOTIDE SEQUENCE [LARGE SCALE GENOMIC DNA]</scope>
    <source>
        <strain evidence="4 5">T17</strain>
    </source>
</reference>
<feature type="domain" description="N-acetyltransferase" evidence="3">
    <location>
        <begin position="1"/>
        <end position="126"/>
    </location>
</feature>
<dbReference type="OrthoDB" id="5197788at2"/>
<evidence type="ECO:0000256" key="1">
    <source>
        <dbReference type="ARBA" id="ARBA00022679"/>
    </source>
</evidence>
<dbReference type="GO" id="GO:0004042">
    <property type="term" value="F:L-glutamate N-acetyltransferase activity"/>
    <property type="evidence" value="ECO:0007669"/>
    <property type="project" value="InterPro"/>
</dbReference>
<evidence type="ECO:0000256" key="2">
    <source>
        <dbReference type="ARBA" id="ARBA00023315"/>
    </source>
</evidence>